<evidence type="ECO:0008006" key="3">
    <source>
        <dbReference type="Google" id="ProtNLM"/>
    </source>
</evidence>
<dbReference type="EMBL" id="JAANBB010000203">
    <property type="protein sequence ID" value="KAF7546688.1"/>
    <property type="molecule type" value="Genomic_DNA"/>
</dbReference>
<dbReference type="GO" id="GO:0004497">
    <property type="term" value="F:monooxygenase activity"/>
    <property type="evidence" value="ECO:0007669"/>
    <property type="project" value="InterPro"/>
</dbReference>
<dbReference type="Gene3D" id="1.10.630.10">
    <property type="entry name" value="Cytochrome P450"/>
    <property type="match status" value="1"/>
</dbReference>
<dbReference type="Proteomes" id="UP000722485">
    <property type="component" value="Unassembled WGS sequence"/>
</dbReference>
<dbReference type="SUPFAM" id="SSF48264">
    <property type="entry name" value="Cytochrome P450"/>
    <property type="match status" value="1"/>
</dbReference>
<keyword evidence="2" id="KW-1185">Reference proteome</keyword>
<protein>
    <recommendedName>
        <fullName evidence="3">Cytochrome P450</fullName>
    </recommendedName>
</protein>
<organism evidence="1 2">
    <name type="scientific">Cylindrodendrum hubeiense</name>
    <dbReference type="NCBI Taxonomy" id="595255"/>
    <lineage>
        <taxon>Eukaryota</taxon>
        <taxon>Fungi</taxon>
        <taxon>Dikarya</taxon>
        <taxon>Ascomycota</taxon>
        <taxon>Pezizomycotina</taxon>
        <taxon>Sordariomycetes</taxon>
        <taxon>Hypocreomycetidae</taxon>
        <taxon>Hypocreales</taxon>
        <taxon>Nectriaceae</taxon>
        <taxon>Cylindrodendrum</taxon>
    </lineage>
</organism>
<reference evidence="1" key="1">
    <citation type="submission" date="2020-03" db="EMBL/GenBank/DDBJ databases">
        <title>Draft Genome Sequence of Cylindrodendrum hubeiense.</title>
        <authorList>
            <person name="Buettner E."/>
            <person name="Kellner H."/>
        </authorList>
    </citation>
    <scope>NUCLEOTIDE SEQUENCE</scope>
    <source>
        <strain evidence="1">IHI 201604</strain>
    </source>
</reference>
<evidence type="ECO:0000313" key="2">
    <source>
        <dbReference type="Proteomes" id="UP000722485"/>
    </source>
</evidence>
<accession>A0A9P5L965</accession>
<dbReference type="InterPro" id="IPR001128">
    <property type="entry name" value="Cyt_P450"/>
</dbReference>
<gene>
    <name evidence="1" type="ORF">G7Z17_g8244</name>
</gene>
<proteinExistence type="predicted"/>
<dbReference type="AlphaFoldDB" id="A0A9P5L965"/>
<dbReference type="GO" id="GO:0020037">
    <property type="term" value="F:heme binding"/>
    <property type="evidence" value="ECO:0007669"/>
    <property type="project" value="InterPro"/>
</dbReference>
<dbReference type="InterPro" id="IPR036396">
    <property type="entry name" value="Cyt_P450_sf"/>
</dbReference>
<dbReference type="GO" id="GO:0016705">
    <property type="term" value="F:oxidoreductase activity, acting on paired donors, with incorporation or reduction of molecular oxygen"/>
    <property type="evidence" value="ECO:0007669"/>
    <property type="project" value="InterPro"/>
</dbReference>
<dbReference type="PANTHER" id="PTHR24306:SF7">
    <property type="entry name" value="AHBB"/>
    <property type="match status" value="1"/>
</dbReference>
<dbReference type="PANTHER" id="PTHR24306">
    <property type="match status" value="1"/>
</dbReference>
<sequence length="563" mass="63867">MDGNTAESRGLDEGLIHTLQQPNSIAIVCTIVVVLLTTRFIASGGSSSFKDGSKTPALASYWIPFLGHLPRIFFNPIYPLMRLRNRYPEGVFSIRVFSNIHSFVFKPALVDALLQQPSSIVDEQRIVRRLMVSNFGLSTKDLSDFDKASSEVREKTKELLADSHLNDLTKGVLQGLNAQAADLVSFNSYPIDQMEWERLAGAVRVEDPTEIIMEADYMNLIKNFVARSSNTSVFGTDFIENFPEVWHQLWFFDDWFITLARNIPVWVPWVGGQRARAPSRQLLAFMREYHEAWEKTLNGENPGPKWQDLDNASQLVKSRIEIFRKHELSLNVRAAYDFALLWSVNASSAPLIAWSLLELYQDPVLLAQVREEIAPFVNIVQPAHEFGGSIWVPPKVEGIDMEALVTKCPLLKATYLETVRVYGGGWSAKWLKEDVVLKEDGKPLCVLKKGTYAHVLHELHHSDPKYFPKPREWEATRHLQDSVDGKAAQANRGSVRPYDGSLTLCDDSGFTLRKMLLHTAVIISLYNFKPVDRGKWNIPPLFKGPVSSHPALPFRIWIKRRDV</sequence>
<dbReference type="Pfam" id="PF00067">
    <property type="entry name" value="p450"/>
    <property type="match status" value="1"/>
</dbReference>
<dbReference type="GO" id="GO:0005506">
    <property type="term" value="F:iron ion binding"/>
    <property type="evidence" value="ECO:0007669"/>
    <property type="project" value="InterPro"/>
</dbReference>
<evidence type="ECO:0000313" key="1">
    <source>
        <dbReference type="EMBL" id="KAF7546688.1"/>
    </source>
</evidence>
<name>A0A9P5L965_9HYPO</name>
<comment type="caution">
    <text evidence="1">The sequence shown here is derived from an EMBL/GenBank/DDBJ whole genome shotgun (WGS) entry which is preliminary data.</text>
</comment>
<dbReference type="OrthoDB" id="3366823at2759"/>